<keyword evidence="6 14" id="KW-0375">Hydrogen ion transport</keyword>
<evidence type="ECO:0000259" key="17">
    <source>
        <dbReference type="Pfam" id="PF02874"/>
    </source>
</evidence>
<dbReference type="InterPro" id="IPR033732">
    <property type="entry name" value="ATP_synth_F1_a_nt-bd_dom"/>
</dbReference>
<dbReference type="Gene3D" id="1.20.150.20">
    <property type="entry name" value="ATP synthase alpha/beta chain, C-terminal domain"/>
    <property type="match status" value="1"/>
</dbReference>
<keyword evidence="11 14" id="KW-0139">CF(1)</keyword>
<dbReference type="InterPro" id="IPR000194">
    <property type="entry name" value="ATPase_F1/V1/A1_a/bsu_nucl-bd"/>
</dbReference>
<evidence type="ECO:0000256" key="7">
    <source>
        <dbReference type="ARBA" id="ARBA00022840"/>
    </source>
</evidence>
<dbReference type="SUPFAM" id="SSF47917">
    <property type="entry name" value="C-terminal domain of alpha and beta subunits of F1 ATP synthase"/>
    <property type="match status" value="1"/>
</dbReference>
<feature type="domain" description="ATP synthase alpha subunit C-terminal" evidence="16">
    <location>
        <begin position="396"/>
        <end position="519"/>
    </location>
</feature>
<dbReference type="InterPro" id="IPR036121">
    <property type="entry name" value="ATPase_F1/V1/A1_a/bsu_N_sf"/>
</dbReference>
<evidence type="ECO:0000259" key="15">
    <source>
        <dbReference type="Pfam" id="PF00006"/>
    </source>
</evidence>
<dbReference type="InterPro" id="IPR000793">
    <property type="entry name" value="ATP_synth_asu_C"/>
</dbReference>
<evidence type="ECO:0000259" key="16">
    <source>
        <dbReference type="Pfam" id="PF00306"/>
    </source>
</evidence>
<sequence>MAGVKAAEVSAILKKQLSGFEATATLDEVGTVLQVGDGIARVYGLSNVQYGELVEFDGGLEGIVLNLEDDNVGVVLLGHSKTIGEGATVKRTERIASVKVGEGIVGRVVDTLGNPIDGKGPISGETYEMPLERKAPGVIFREPVTEPMQSGIKAIDAMIPVGRGQRELVIGDRQTGKTTVCIDTILNQKEFYDAGKPVYCIYVAIGQKASTVAAIAQTLEDKGAMAYTTIVAANASDPAAMQVYAPFTGASIGEYFRDTGRPALIIYDDLSKQAVAYREVSLLLRRPPGREAYPGDVFFLHSRLLERAAKVINDDKIAQNMNDLPDVLKPMVKGGGSLTALPIIETQAGDVSAYIPTNVISITDGQIFLEQDLFNQGVRPAINVGISVSRVGGNAQIKSMKKVAGTLKLDQAQFRELEAFAKFGSDLDAATLNVIEKGRRNVEILKQAQNDPYTVEDQVAIIYAGSKNLLRDVPVEKVKEFERDYLEFLNAKHRDVLDTLKSGKLTDEVTDVLTAVAKDLSGKYRS</sequence>
<dbReference type="Gene3D" id="3.40.50.300">
    <property type="entry name" value="P-loop containing nucleotide triphosphate hydrolases"/>
    <property type="match status" value="1"/>
</dbReference>
<dbReference type="InterPro" id="IPR005294">
    <property type="entry name" value="ATP_synth_F1_asu"/>
</dbReference>
<dbReference type="NCBIfam" id="NF009884">
    <property type="entry name" value="PRK13343.1"/>
    <property type="match status" value="1"/>
</dbReference>
<feature type="site" description="Required for activity" evidence="14">
    <location>
        <position position="387"/>
    </location>
</feature>
<proteinExistence type="inferred from homology"/>
<evidence type="ECO:0000256" key="8">
    <source>
        <dbReference type="ARBA" id="ARBA00022967"/>
    </source>
</evidence>
<dbReference type="CDD" id="cd18116">
    <property type="entry name" value="ATP-synt_F1_alpha_N"/>
    <property type="match status" value="1"/>
</dbReference>
<dbReference type="Proteomes" id="UP000740413">
    <property type="component" value="Unassembled WGS sequence"/>
</dbReference>
<dbReference type="Pfam" id="PF02874">
    <property type="entry name" value="ATP-synt_ab_N"/>
    <property type="match status" value="1"/>
</dbReference>
<comment type="subcellular location">
    <subcellularLocation>
        <location evidence="14">Cell membrane</location>
        <topology evidence="14">Peripheral membrane protein</topology>
    </subcellularLocation>
    <subcellularLocation>
        <location evidence="2">Membrane</location>
    </subcellularLocation>
</comment>
<evidence type="ECO:0000256" key="10">
    <source>
        <dbReference type="ARBA" id="ARBA00023136"/>
    </source>
</evidence>
<evidence type="ECO:0000256" key="12">
    <source>
        <dbReference type="ARBA" id="ARBA00023310"/>
    </source>
</evidence>
<evidence type="ECO:0000256" key="2">
    <source>
        <dbReference type="ARBA" id="ARBA00004370"/>
    </source>
</evidence>
<evidence type="ECO:0000256" key="4">
    <source>
        <dbReference type="ARBA" id="ARBA00022448"/>
    </source>
</evidence>
<dbReference type="InterPro" id="IPR004100">
    <property type="entry name" value="ATPase_F1/V1/A1_a/bsu_N"/>
</dbReference>
<evidence type="ECO:0000256" key="5">
    <source>
        <dbReference type="ARBA" id="ARBA00022741"/>
    </source>
</evidence>
<comment type="function">
    <text evidence="1 14">Produces ATP from ADP in the presence of a proton gradient across the membrane. The alpha chain is a regulatory subunit.</text>
</comment>
<dbReference type="CDD" id="cd18113">
    <property type="entry name" value="ATP-synt_F1_alpha_C"/>
    <property type="match status" value="1"/>
</dbReference>
<dbReference type="InterPro" id="IPR038376">
    <property type="entry name" value="ATP_synth_asu_C_sf"/>
</dbReference>
<keyword evidence="10 14" id="KW-0472">Membrane</keyword>
<keyword evidence="7 14" id="KW-0067">ATP-binding</keyword>
<dbReference type="EMBL" id="JACATN010000001">
    <property type="protein sequence ID" value="MBT2160376.1"/>
    <property type="molecule type" value="Genomic_DNA"/>
</dbReference>
<reference evidence="19" key="1">
    <citation type="submission" date="2023-07" db="EMBL/GenBank/DDBJ databases">
        <title>Zobellia barbeyronii sp. nov., a new marine flavobacterium, isolated from green and red algae.</title>
        <authorList>
            <person name="Nedashkovskaya O.I."/>
            <person name="Otstavnykh N."/>
            <person name="Zhukova N."/>
            <person name="Guzev K."/>
            <person name="Chausova V."/>
            <person name="Tekutyeva L."/>
            <person name="Mikhailov V."/>
            <person name="Isaeva M."/>
        </authorList>
    </citation>
    <scope>NUCLEOTIDE SEQUENCE [LARGE SCALE GENOMIC DNA]</scope>
    <source>
        <strain evidence="19">KMM 6746</strain>
    </source>
</reference>
<keyword evidence="9 14" id="KW-0406">Ion transport</keyword>
<keyword evidence="19" id="KW-1185">Reference proteome</keyword>
<evidence type="ECO:0000256" key="1">
    <source>
        <dbReference type="ARBA" id="ARBA00003784"/>
    </source>
</evidence>
<dbReference type="HAMAP" id="MF_01346">
    <property type="entry name" value="ATP_synth_alpha_bact"/>
    <property type="match status" value="1"/>
</dbReference>
<dbReference type="NCBIfam" id="TIGR00962">
    <property type="entry name" value="atpA"/>
    <property type="match status" value="1"/>
</dbReference>
<evidence type="ECO:0000256" key="13">
    <source>
        <dbReference type="ARBA" id="ARBA00026013"/>
    </source>
</evidence>
<feature type="binding site" evidence="14">
    <location>
        <begin position="171"/>
        <end position="178"/>
    </location>
    <ligand>
        <name>ATP</name>
        <dbReference type="ChEBI" id="CHEBI:30616"/>
    </ligand>
</feature>
<dbReference type="EC" id="7.1.2.2" evidence="14"/>
<dbReference type="PANTHER" id="PTHR48082">
    <property type="entry name" value="ATP SYNTHASE SUBUNIT ALPHA, MITOCHONDRIAL"/>
    <property type="match status" value="1"/>
</dbReference>
<dbReference type="RefSeq" id="WP_155595257.1">
    <property type="nucleotide sequence ID" value="NZ_JACATN010000001.1"/>
</dbReference>
<comment type="subunit">
    <text evidence="13">F-type ATPases have 2 components, CF(1) - the catalytic core - and CF(0) - the membrane proton channel. CF(1) has five subunits: alpha(3), beta(3), gamma(1), delta(1), epsilon(1). CF(0) has four main subunits: a(1), b(1), b'(1) and c(9-12).</text>
</comment>
<accession>A0ABS5WBN6</accession>
<evidence type="ECO:0000313" key="18">
    <source>
        <dbReference type="EMBL" id="MBT2160376.1"/>
    </source>
</evidence>
<comment type="caution">
    <text evidence="18">The sequence shown here is derived from an EMBL/GenBank/DDBJ whole genome shotgun (WGS) entry which is preliminary data.</text>
</comment>
<dbReference type="CDD" id="cd01132">
    <property type="entry name" value="F1-ATPase_alpha_CD"/>
    <property type="match status" value="1"/>
</dbReference>
<comment type="similarity">
    <text evidence="3 14">Belongs to the ATPase alpha/beta chains family.</text>
</comment>
<dbReference type="Gene3D" id="2.40.30.20">
    <property type="match status" value="1"/>
</dbReference>
<keyword evidence="12 14" id="KW-0066">ATP synthesis</keyword>
<dbReference type="PROSITE" id="PS00152">
    <property type="entry name" value="ATPASE_ALPHA_BETA"/>
    <property type="match status" value="1"/>
</dbReference>
<keyword evidence="8 14" id="KW-1278">Translocase</keyword>
<evidence type="ECO:0000256" key="3">
    <source>
        <dbReference type="ARBA" id="ARBA00008936"/>
    </source>
</evidence>
<evidence type="ECO:0000313" key="19">
    <source>
        <dbReference type="Proteomes" id="UP000740413"/>
    </source>
</evidence>
<dbReference type="SUPFAM" id="SSF50615">
    <property type="entry name" value="N-terminal domain of alpha and beta subunits of F1 ATP synthase"/>
    <property type="match status" value="1"/>
</dbReference>
<keyword evidence="14" id="KW-1003">Cell membrane</keyword>
<evidence type="ECO:0000256" key="9">
    <source>
        <dbReference type="ARBA" id="ARBA00023065"/>
    </source>
</evidence>
<feature type="domain" description="ATPase F1/V1/A1 complex alpha/beta subunit N-terminal" evidence="17">
    <location>
        <begin position="28"/>
        <end position="92"/>
    </location>
</feature>
<feature type="domain" description="ATPase F1/V1/A1 complex alpha/beta subunit nucleotide-binding" evidence="15">
    <location>
        <begin position="151"/>
        <end position="389"/>
    </location>
</feature>
<keyword evidence="5 14" id="KW-0547">Nucleotide-binding</keyword>
<gene>
    <name evidence="14" type="primary">atpA</name>
    <name evidence="18" type="ORF">HW347_03815</name>
</gene>
<dbReference type="Pfam" id="PF00006">
    <property type="entry name" value="ATP-synt_ab"/>
    <property type="match status" value="1"/>
</dbReference>
<evidence type="ECO:0000256" key="14">
    <source>
        <dbReference type="HAMAP-Rule" id="MF_01346"/>
    </source>
</evidence>
<name>A0ABS5WBN6_9FLAO</name>
<comment type="catalytic activity">
    <reaction evidence="14">
        <text>ATP + H2O + 4 H(+)(in) = ADP + phosphate + 5 H(+)(out)</text>
        <dbReference type="Rhea" id="RHEA:57720"/>
        <dbReference type="ChEBI" id="CHEBI:15377"/>
        <dbReference type="ChEBI" id="CHEBI:15378"/>
        <dbReference type="ChEBI" id="CHEBI:30616"/>
        <dbReference type="ChEBI" id="CHEBI:43474"/>
        <dbReference type="ChEBI" id="CHEBI:456216"/>
        <dbReference type="EC" id="7.1.2.2"/>
    </reaction>
</comment>
<dbReference type="SUPFAM" id="SSF52540">
    <property type="entry name" value="P-loop containing nucleoside triphosphate hydrolases"/>
    <property type="match status" value="1"/>
</dbReference>
<dbReference type="InterPro" id="IPR027417">
    <property type="entry name" value="P-loop_NTPase"/>
</dbReference>
<dbReference type="Pfam" id="PF00306">
    <property type="entry name" value="ATP-synt_ab_C"/>
    <property type="match status" value="1"/>
</dbReference>
<keyword evidence="4 14" id="KW-0813">Transport</keyword>
<dbReference type="PANTHER" id="PTHR48082:SF2">
    <property type="entry name" value="ATP SYNTHASE SUBUNIT ALPHA, MITOCHONDRIAL"/>
    <property type="match status" value="1"/>
</dbReference>
<evidence type="ECO:0000256" key="6">
    <source>
        <dbReference type="ARBA" id="ARBA00022781"/>
    </source>
</evidence>
<evidence type="ECO:0000256" key="11">
    <source>
        <dbReference type="ARBA" id="ARBA00023196"/>
    </source>
</evidence>
<dbReference type="InterPro" id="IPR023366">
    <property type="entry name" value="ATP_synth_asu-like_sf"/>
</dbReference>
<protein>
    <recommendedName>
        <fullName evidence="14">ATP synthase subunit alpha</fullName>
        <ecNumber evidence="14">7.1.2.2</ecNumber>
    </recommendedName>
    <alternativeName>
        <fullName evidence="14">ATP synthase F1 sector subunit alpha</fullName>
    </alternativeName>
    <alternativeName>
        <fullName evidence="14">F-ATPase subunit alpha</fullName>
    </alternativeName>
</protein>
<organism evidence="18 19">
    <name type="scientific">Zobellia barbeyronii</name>
    <dbReference type="NCBI Taxonomy" id="2748009"/>
    <lineage>
        <taxon>Bacteria</taxon>
        <taxon>Pseudomonadati</taxon>
        <taxon>Bacteroidota</taxon>
        <taxon>Flavobacteriia</taxon>
        <taxon>Flavobacteriales</taxon>
        <taxon>Flavobacteriaceae</taxon>
        <taxon>Zobellia</taxon>
    </lineage>
</organism>
<dbReference type="PIRSF" id="PIRSF039088">
    <property type="entry name" value="F_ATPase_subunit_alpha"/>
    <property type="match status" value="1"/>
</dbReference>
<dbReference type="InterPro" id="IPR020003">
    <property type="entry name" value="ATPase_a/bsu_AS"/>
</dbReference>